<dbReference type="Pfam" id="PF13088">
    <property type="entry name" value="BNR_2"/>
    <property type="match status" value="1"/>
</dbReference>
<dbReference type="CDD" id="cd15482">
    <property type="entry name" value="Sialidase_non-viral"/>
    <property type="match status" value="1"/>
</dbReference>
<dbReference type="RefSeq" id="WP_144914316.1">
    <property type="nucleotide sequence ID" value="NZ_VLLI01000010.1"/>
</dbReference>
<feature type="domain" description="Sialidase" evidence="2">
    <location>
        <begin position="68"/>
        <end position="362"/>
    </location>
</feature>
<name>A0A562TVQ5_9SPHI</name>
<dbReference type="Gene3D" id="2.120.10.10">
    <property type="match status" value="1"/>
</dbReference>
<dbReference type="OrthoDB" id="177453at2"/>
<gene>
    <name evidence="3" type="ORF">JN11_03342</name>
</gene>
<keyword evidence="4" id="KW-1185">Reference proteome</keyword>
<feature type="signal peptide" evidence="1">
    <location>
        <begin position="1"/>
        <end position="23"/>
    </location>
</feature>
<organism evidence="3 4">
    <name type="scientific">Mucilaginibacter frigoritolerans</name>
    <dbReference type="NCBI Taxonomy" id="652788"/>
    <lineage>
        <taxon>Bacteria</taxon>
        <taxon>Pseudomonadati</taxon>
        <taxon>Bacteroidota</taxon>
        <taxon>Sphingobacteriia</taxon>
        <taxon>Sphingobacteriales</taxon>
        <taxon>Sphingobacteriaceae</taxon>
        <taxon>Mucilaginibacter</taxon>
    </lineage>
</organism>
<protein>
    <submittedName>
        <fullName evidence="3">BNR repeat protein</fullName>
    </submittedName>
</protein>
<dbReference type="InterPro" id="IPR036278">
    <property type="entry name" value="Sialidase_sf"/>
</dbReference>
<dbReference type="AlphaFoldDB" id="A0A562TVQ5"/>
<keyword evidence="1" id="KW-0732">Signal</keyword>
<feature type="chain" id="PRO_5022048559" evidence="1">
    <location>
        <begin position="24"/>
        <end position="384"/>
    </location>
</feature>
<evidence type="ECO:0000313" key="4">
    <source>
        <dbReference type="Proteomes" id="UP000317010"/>
    </source>
</evidence>
<sequence>MKASLNSIAAILLFAMISSGLKAQQTSISNQYKDENGLAHLHIDRQMIYTPEKQWLYNHHPSIIEFKGKLIAIWSNGLKDEDSPGQRIAFSVSDDFVNWSKLGVLASPSKTKGDTLRVLTAAGLYKFNDTLVAYYGDYKKDRTDTHLWAKTSTDGEHWSEPIDMHLPIIPNHGPEVTKSGRLIISGNFSFPYTDDHRGLSGWKMNSFYPDSLYKQDNSSTFYRPAEKLGYPPLCEGSFFQTDDNIIHMLLRVTGKGWKGWLWLTESKDNGKTWSNPVQTKFTDNDSKFHFGRLPDKKYYYVGIPDTLHHYDRNPLILALSNNGKSFSKQYVIADELYQLKEKGLWKGGQYGYPHSIIYKNELYVIISRQKESIEVIRFKLNQLQ</sequence>
<evidence type="ECO:0000256" key="1">
    <source>
        <dbReference type="SAM" id="SignalP"/>
    </source>
</evidence>
<reference evidence="3 4" key="1">
    <citation type="submission" date="2019-07" db="EMBL/GenBank/DDBJ databases">
        <title>Genomic Encyclopedia of Archaeal and Bacterial Type Strains, Phase II (KMG-II): from individual species to whole genera.</title>
        <authorList>
            <person name="Goeker M."/>
        </authorList>
    </citation>
    <scope>NUCLEOTIDE SEQUENCE [LARGE SCALE GENOMIC DNA]</scope>
    <source>
        <strain evidence="3 4">ATCC BAA-1854</strain>
    </source>
</reference>
<evidence type="ECO:0000313" key="3">
    <source>
        <dbReference type="EMBL" id="TWI97523.1"/>
    </source>
</evidence>
<dbReference type="EMBL" id="VLLI01000010">
    <property type="protein sequence ID" value="TWI97523.1"/>
    <property type="molecule type" value="Genomic_DNA"/>
</dbReference>
<accession>A0A562TVQ5</accession>
<dbReference type="Proteomes" id="UP000317010">
    <property type="component" value="Unassembled WGS sequence"/>
</dbReference>
<comment type="caution">
    <text evidence="3">The sequence shown here is derived from an EMBL/GenBank/DDBJ whole genome shotgun (WGS) entry which is preliminary data.</text>
</comment>
<evidence type="ECO:0000259" key="2">
    <source>
        <dbReference type="Pfam" id="PF13088"/>
    </source>
</evidence>
<dbReference type="InterPro" id="IPR011040">
    <property type="entry name" value="Sialidase"/>
</dbReference>
<dbReference type="SUPFAM" id="SSF50939">
    <property type="entry name" value="Sialidases"/>
    <property type="match status" value="1"/>
</dbReference>
<proteinExistence type="predicted"/>
<dbReference type="PANTHER" id="PTHR43752">
    <property type="entry name" value="BNR/ASP-BOX REPEAT FAMILY PROTEIN"/>
    <property type="match status" value="1"/>
</dbReference>
<dbReference type="PANTHER" id="PTHR43752:SF2">
    <property type="entry name" value="BNR_ASP-BOX REPEAT FAMILY PROTEIN"/>
    <property type="match status" value="1"/>
</dbReference>